<feature type="region of interest" description="Disordered" evidence="1">
    <location>
        <begin position="448"/>
        <end position="500"/>
    </location>
</feature>
<dbReference type="InterPro" id="IPR018247">
    <property type="entry name" value="EF_Hand_1_Ca_BS"/>
</dbReference>
<dbReference type="RefSeq" id="WP_242179363.1">
    <property type="nucleotide sequence ID" value="NZ_JAKQYM010000013.1"/>
</dbReference>
<comment type="caution">
    <text evidence="3">The sequence shown here is derived from an EMBL/GenBank/DDBJ whole genome shotgun (WGS) entry which is preliminary data.</text>
</comment>
<dbReference type="Pfam" id="PF01345">
    <property type="entry name" value="DUF11"/>
    <property type="match status" value="1"/>
</dbReference>
<gene>
    <name evidence="3" type="ORF">MC378_13830</name>
</gene>
<evidence type="ECO:0000256" key="1">
    <source>
        <dbReference type="SAM" id="MobiDB-lite"/>
    </source>
</evidence>
<dbReference type="InterPro" id="IPR047589">
    <property type="entry name" value="DUF11_rpt"/>
</dbReference>
<evidence type="ECO:0000259" key="2">
    <source>
        <dbReference type="Pfam" id="PF01345"/>
    </source>
</evidence>
<evidence type="ECO:0000313" key="4">
    <source>
        <dbReference type="Proteomes" id="UP001139369"/>
    </source>
</evidence>
<proteinExistence type="predicted"/>
<dbReference type="AlphaFoldDB" id="A0A9X1VQA0"/>
<name>A0A9X1VQA0_9FLAO</name>
<sequence>MKKIEDFFNFLKKINNKKFLSLFFIITVLTNLFADGTKQAMPDPNNGVAMYITDDGRYGPYLNSSSSQRLQFRILDHTTENLYFGLNPRQRTGNPLVLSTNLYYQIKDALGNIVAGPFLFNTTAGSPGYIDTYDQAVAGPNINNAVPTGYSPLTFNPNANGDYYIEIYKSNNGGASRTSSGTDIVIPYFDFTVSDSSNNRSEGRIFSQKWGFITYNPTNFVPSIEYDFKGTFFGYTDDKIIVTVEFQEGFRPYGYLLAMNKFGIVDDDNDPTNVWETTRRSISYNGSTGNSIPDLLNGYPVFITQPDTAAFPVGVPVNPVSVGGIFGCPGSYLIAVKIEEAGDVDVTLDLNGVLGFQENTRDIIVQAFNQPKGNIVIPWDGIDGLGDPVLGSTTSSATLTSLRGRTSVPMIDAELNPNGLVINSVLPVLANRKMYWDDSAVVITNNNNTIGGLDKSNPEDGQLGPTHKWNGDNPPGDNIVSSPAVPGGKGSSTSSTTDDYGNERVLNTWFYGEEVTSPNSSLTVPNCDIDNDSYSDNVDLDDDNDGILDTVELGSFDPDGDHDGDSVPDYIDPQFPGFIDINSDGVDDRFDYDLDGIMNHWDTDSDNDGCPDAIEGAGNVQLTQLTAFSGGSNGGSSYNLGVVSDAEGNPIFNSIGYQQGTTTAVLDANDNDACFVDLSITKTVDKSIFKKGETVVFTLQLKNAGGLDATGVKVKDKLPLGLTYDAGASVIPANTTYTPGTGIWDLSALTIEENQTIVIKIVATVINTGVIIDNTTEIFSVNETDKDSISNSNN</sequence>
<organism evidence="3 4">
    <name type="scientific">Polaribacter marinus</name>
    <dbReference type="NCBI Taxonomy" id="2916838"/>
    <lineage>
        <taxon>Bacteria</taxon>
        <taxon>Pseudomonadati</taxon>
        <taxon>Bacteroidota</taxon>
        <taxon>Flavobacteriia</taxon>
        <taxon>Flavobacteriales</taxon>
        <taxon>Flavobacteriaceae</taxon>
    </lineage>
</organism>
<dbReference type="NCBIfam" id="TIGR01451">
    <property type="entry name" value="B_ant_repeat"/>
    <property type="match status" value="1"/>
</dbReference>
<reference evidence="3" key="1">
    <citation type="submission" date="2022-02" db="EMBL/GenBank/DDBJ databases">
        <title>Polaribacter sp. MSW13, isolated from seawater.</title>
        <authorList>
            <person name="Kristyanto S."/>
            <person name="Jung J."/>
            <person name="Jeon C.O."/>
        </authorList>
    </citation>
    <scope>NUCLEOTIDE SEQUENCE</scope>
    <source>
        <strain evidence="3">MSW13</strain>
    </source>
</reference>
<protein>
    <submittedName>
        <fullName evidence="3">DUF11 domain-containing protein</fullName>
    </submittedName>
</protein>
<dbReference type="InterPro" id="IPR001434">
    <property type="entry name" value="OmcB-like_DUF11"/>
</dbReference>
<accession>A0A9X1VQA0</accession>
<dbReference type="EMBL" id="JAKQYM010000013">
    <property type="protein sequence ID" value="MCI2230253.1"/>
    <property type="molecule type" value="Genomic_DNA"/>
</dbReference>
<feature type="domain" description="DUF11" evidence="2">
    <location>
        <begin position="677"/>
        <end position="793"/>
    </location>
</feature>
<evidence type="ECO:0000313" key="3">
    <source>
        <dbReference type="EMBL" id="MCI2230253.1"/>
    </source>
</evidence>
<dbReference type="Proteomes" id="UP001139369">
    <property type="component" value="Unassembled WGS sequence"/>
</dbReference>
<dbReference type="PROSITE" id="PS00018">
    <property type="entry name" value="EF_HAND_1"/>
    <property type="match status" value="1"/>
</dbReference>
<keyword evidence="4" id="KW-1185">Reference proteome</keyword>